<evidence type="ECO:0000313" key="2">
    <source>
        <dbReference type="EMBL" id="OGC69765.1"/>
    </source>
</evidence>
<organism evidence="2 3">
    <name type="scientific">candidate division WWE3 bacterium RIFOXYC1_FULL_39_7</name>
    <dbReference type="NCBI Taxonomy" id="1802643"/>
    <lineage>
        <taxon>Bacteria</taxon>
        <taxon>Katanobacteria</taxon>
    </lineage>
</organism>
<evidence type="ECO:0008006" key="4">
    <source>
        <dbReference type="Google" id="ProtNLM"/>
    </source>
</evidence>
<proteinExistence type="predicted"/>
<comment type="caution">
    <text evidence="2">The sequence shown here is derived from an EMBL/GenBank/DDBJ whole genome shotgun (WGS) entry which is preliminary data.</text>
</comment>
<dbReference type="PANTHER" id="PTHR46401:SF2">
    <property type="entry name" value="GLYCOSYLTRANSFERASE WBBK-RELATED"/>
    <property type="match status" value="1"/>
</dbReference>
<dbReference type="Proteomes" id="UP000179113">
    <property type="component" value="Unassembled WGS sequence"/>
</dbReference>
<dbReference type="GO" id="GO:0009103">
    <property type="term" value="P:lipopolysaccharide biosynthetic process"/>
    <property type="evidence" value="ECO:0007669"/>
    <property type="project" value="TreeGrafter"/>
</dbReference>
<accession>A0A1F4WK18</accession>
<evidence type="ECO:0000256" key="1">
    <source>
        <dbReference type="ARBA" id="ARBA00022679"/>
    </source>
</evidence>
<dbReference type="PANTHER" id="PTHR46401">
    <property type="entry name" value="GLYCOSYLTRANSFERASE WBBK-RELATED"/>
    <property type="match status" value="1"/>
</dbReference>
<gene>
    <name evidence="2" type="ORF">A2415_04795</name>
</gene>
<reference evidence="2 3" key="1">
    <citation type="journal article" date="2016" name="Nat. Commun.">
        <title>Thousands of microbial genomes shed light on interconnected biogeochemical processes in an aquifer system.</title>
        <authorList>
            <person name="Anantharaman K."/>
            <person name="Brown C.T."/>
            <person name="Hug L.A."/>
            <person name="Sharon I."/>
            <person name="Castelle C.J."/>
            <person name="Probst A.J."/>
            <person name="Thomas B.C."/>
            <person name="Singh A."/>
            <person name="Wilkins M.J."/>
            <person name="Karaoz U."/>
            <person name="Brodie E.L."/>
            <person name="Williams K.H."/>
            <person name="Hubbard S.S."/>
            <person name="Banfield J.F."/>
        </authorList>
    </citation>
    <scope>NUCLEOTIDE SEQUENCE [LARGE SCALE GENOMIC DNA]</scope>
</reference>
<dbReference type="Gene3D" id="3.40.50.11010">
    <property type="match status" value="1"/>
</dbReference>
<dbReference type="GO" id="GO:0016757">
    <property type="term" value="F:glycosyltransferase activity"/>
    <property type="evidence" value="ECO:0007669"/>
    <property type="project" value="TreeGrafter"/>
</dbReference>
<sequence length="401" mass="46544">MDNQNEKYNIICFSNQLWDYPLWTNKKHVMTRLAEQGHSVVFVDPPINTGRLFLRQVLNKKWSLRRLLTWEYSEGTVKIISPLNFLPFYNFLSKIHAWKIRQISGRWFTKKQRTVMWIYNVEIPGIDNYIKSIQHDLLIYDCVDNYAGFPKYDTKEKKAAVNKQEEILARRADIVFATAPGLVDKLSKYNTNIHYTPNVGDYELFQNSRNNKQNIPDDLKSIPKPVIAFTGAIDEYKFDRSLMRKVASAYPNYSIVIIGPIALKDREGTIEEIGMADLGNVYFLGTKPYKKMPDYFAGFDVYIIPYQLNDYTVGGCFPVKFHEGLAAGLPVVVTDLPAYQPFEDVCYISKSHNEFVQNIRLALEEDNDVRIKERQKVAKENSWTGKVSNLLELIDLEFKKK</sequence>
<protein>
    <recommendedName>
        <fullName evidence="4">Glycosyl transferase family 1 domain-containing protein</fullName>
    </recommendedName>
</protein>
<name>A0A1F4WK18_UNCKA</name>
<evidence type="ECO:0000313" key="3">
    <source>
        <dbReference type="Proteomes" id="UP000179113"/>
    </source>
</evidence>
<dbReference type="AlphaFoldDB" id="A0A1F4WK18"/>
<dbReference type="EMBL" id="MEWA01000018">
    <property type="protein sequence ID" value="OGC69765.1"/>
    <property type="molecule type" value="Genomic_DNA"/>
</dbReference>
<dbReference type="SUPFAM" id="SSF53756">
    <property type="entry name" value="UDP-Glycosyltransferase/glycogen phosphorylase"/>
    <property type="match status" value="1"/>
</dbReference>
<dbReference type="Pfam" id="PF13692">
    <property type="entry name" value="Glyco_trans_1_4"/>
    <property type="match status" value="1"/>
</dbReference>
<dbReference type="Gene3D" id="3.40.50.2000">
    <property type="entry name" value="Glycogen Phosphorylase B"/>
    <property type="match status" value="1"/>
</dbReference>
<keyword evidence="1" id="KW-0808">Transferase</keyword>